<reference evidence="1" key="1">
    <citation type="submission" date="2019-08" db="EMBL/GenBank/DDBJ databases">
        <authorList>
            <person name="Kucharzyk K."/>
            <person name="Murdoch R.W."/>
            <person name="Higgins S."/>
            <person name="Loffler F."/>
        </authorList>
    </citation>
    <scope>NUCLEOTIDE SEQUENCE</scope>
</reference>
<comment type="caution">
    <text evidence="1">The sequence shown here is derived from an EMBL/GenBank/DDBJ whole genome shotgun (WGS) entry which is preliminary data.</text>
</comment>
<gene>
    <name evidence="1" type="ORF">SDC9_207263</name>
</gene>
<dbReference type="AlphaFoldDB" id="A0A645J8U3"/>
<sequence>MMFHHARQKINSPEPCCFQTHFRSAVCQTFACNRSAFGAARQSFILAVKISDFSEPDADVSRWNIDIRANVAVQRYHEGLTKTHDFPIAFSVGVKVGAAGRSPDG</sequence>
<proteinExistence type="predicted"/>
<name>A0A645J8U3_9ZZZZ</name>
<evidence type="ECO:0000313" key="1">
    <source>
        <dbReference type="EMBL" id="MPN59542.1"/>
    </source>
</evidence>
<dbReference type="EMBL" id="VSSQ01133665">
    <property type="protein sequence ID" value="MPN59542.1"/>
    <property type="molecule type" value="Genomic_DNA"/>
</dbReference>
<accession>A0A645J8U3</accession>
<organism evidence="1">
    <name type="scientific">bioreactor metagenome</name>
    <dbReference type="NCBI Taxonomy" id="1076179"/>
    <lineage>
        <taxon>unclassified sequences</taxon>
        <taxon>metagenomes</taxon>
        <taxon>ecological metagenomes</taxon>
    </lineage>
</organism>
<protein>
    <submittedName>
        <fullName evidence="1">Uncharacterized protein</fullName>
    </submittedName>
</protein>